<proteinExistence type="predicted"/>
<dbReference type="AlphaFoldDB" id="D5GD82"/>
<dbReference type="GeneID" id="9183939"/>
<sequence length="63" mass="7523">MVPHRSYNVDYPARAILRTARVRFPLYLWRANNWVGSGRRVFPTVRRNGKKGVDRTLCRWVHV</sequence>
<evidence type="ECO:0000313" key="1">
    <source>
        <dbReference type="EMBL" id="CAZ82475.1"/>
    </source>
</evidence>
<dbReference type="HOGENOM" id="CLU_2887460_0_0_1"/>
<organism evidence="1 2">
    <name type="scientific">Tuber melanosporum (strain Mel28)</name>
    <name type="common">Perigord black truffle</name>
    <dbReference type="NCBI Taxonomy" id="656061"/>
    <lineage>
        <taxon>Eukaryota</taxon>
        <taxon>Fungi</taxon>
        <taxon>Dikarya</taxon>
        <taxon>Ascomycota</taxon>
        <taxon>Pezizomycotina</taxon>
        <taxon>Pezizomycetes</taxon>
        <taxon>Pezizales</taxon>
        <taxon>Tuberaceae</taxon>
        <taxon>Tuber</taxon>
    </lineage>
</organism>
<keyword evidence="2" id="KW-1185">Reference proteome</keyword>
<dbReference type="InParanoid" id="D5GD82"/>
<gene>
    <name evidence="1" type="ORF">GSTUM_00006087001</name>
</gene>
<dbReference type="RefSeq" id="XP_002838284.1">
    <property type="nucleotide sequence ID" value="XM_002838238.1"/>
</dbReference>
<dbReference type="EMBL" id="FN430142">
    <property type="protein sequence ID" value="CAZ82475.1"/>
    <property type="molecule type" value="Genomic_DNA"/>
</dbReference>
<name>D5GD82_TUBMM</name>
<accession>D5GD82</accession>
<dbReference type="KEGG" id="tml:GSTUM_00006087001"/>
<dbReference type="Proteomes" id="UP000006911">
    <property type="component" value="Unassembled WGS sequence"/>
</dbReference>
<evidence type="ECO:0000313" key="2">
    <source>
        <dbReference type="Proteomes" id="UP000006911"/>
    </source>
</evidence>
<reference evidence="1 2" key="1">
    <citation type="journal article" date="2010" name="Nature">
        <title>Perigord black truffle genome uncovers evolutionary origins and mechanisms of symbiosis.</title>
        <authorList>
            <person name="Martin F."/>
            <person name="Kohler A."/>
            <person name="Murat C."/>
            <person name="Balestrini R."/>
            <person name="Coutinho P.M."/>
            <person name="Jaillon O."/>
            <person name="Montanini B."/>
            <person name="Morin E."/>
            <person name="Noel B."/>
            <person name="Percudani R."/>
            <person name="Porcel B."/>
            <person name="Rubini A."/>
            <person name="Amicucci A."/>
            <person name="Amselem J."/>
            <person name="Anthouard V."/>
            <person name="Arcioni S."/>
            <person name="Artiguenave F."/>
            <person name="Aury J.M."/>
            <person name="Ballario P."/>
            <person name="Bolchi A."/>
            <person name="Brenna A."/>
            <person name="Brun A."/>
            <person name="Buee M."/>
            <person name="Cantarel B."/>
            <person name="Chevalier G."/>
            <person name="Couloux A."/>
            <person name="Da Silva C."/>
            <person name="Denoeud F."/>
            <person name="Duplessis S."/>
            <person name="Ghignone S."/>
            <person name="Hilselberger B."/>
            <person name="Iotti M."/>
            <person name="Marcais B."/>
            <person name="Mello A."/>
            <person name="Miranda M."/>
            <person name="Pacioni G."/>
            <person name="Quesneville H."/>
            <person name="Riccioni C."/>
            <person name="Ruotolo R."/>
            <person name="Splivallo R."/>
            <person name="Stocchi V."/>
            <person name="Tisserant E."/>
            <person name="Viscomi A.R."/>
            <person name="Zambonelli A."/>
            <person name="Zampieri E."/>
            <person name="Henrissat B."/>
            <person name="Lebrun M.H."/>
            <person name="Paolocci F."/>
            <person name="Bonfante P."/>
            <person name="Ottonello S."/>
            <person name="Wincker P."/>
        </authorList>
    </citation>
    <scope>NUCLEOTIDE SEQUENCE [LARGE SCALE GENOMIC DNA]</scope>
    <source>
        <strain evidence="1 2">Mel28</strain>
    </source>
</reference>
<protein>
    <submittedName>
        <fullName evidence="1">(Perigord truffle) hypothetical protein</fullName>
    </submittedName>
</protein>